<proteinExistence type="predicted"/>
<evidence type="ECO:0000313" key="2">
    <source>
        <dbReference type="EMBL" id="CAG8851174.1"/>
    </source>
</evidence>
<sequence length="48" mass="5270">QLAQLQAKCGMAEQKADCEQKCGMAGNGPIPQSYEQKYETGNNKIHND</sequence>
<protein>
    <submittedName>
        <fullName evidence="2">25694_t:CDS:1</fullName>
    </submittedName>
</protein>
<comment type="caution">
    <text evidence="2">The sequence shown here is derived from an EMBL/GenBank/DDBJ whole genome shotgun (WGS) entry which is preliminary data.</text>
</comment>
<name>A0ABN7X952_GIGMA</name>
<organism evidence="2 3">
    <name type="scientific">Gigaspora margarita</name>
    <dbReference type="NCBI Taxonomy" id="4874"/>
    <lineage>
        <taxon>Eukaryota</taxon>
        <taxon>Fungi</taxon>
        <taxon>Fungi incertae sedis</taxon>
        <taxon>Mucoromycota</taxon>
        <taxon>Glomeromycotina</taxon>
        <taxon>Glomeromycetes</taxon>
        <taxon>Diversisporales</taxon>
        <taxon>Gigasporaceae</taxon>
        <taxon>Gigaspora</taxon>
    </lineage>
</organism>
<dbReference type="EMBL" id="CAJVQB010104714">
    <property type="protein sequence ID" value="CAG8851174.1"/>
    <property type="molecule type" value="Genomic_DNA"/>
</dbReference>
<gene>
    <name evidence="2" type="ORF">GMARGA_LOCUS40597</name>
</gene>
<feature type="compositionally biased region" description="Polar residues" evidence="1">
    <location>
        <begin position="33"/>
        <end position="48"/>
    </location>
</feature>
<reference evidence="2 3" key="1">
    <citation type="submission" date="2021-06" db="EMBL/GenBank/DDBJ databases">
        <authorList>
            <person name="Kallberg Y."/>
            <person name="Tangrot J."/>
            <person name="Rosling A."/>
        </authorList>
    </citation>
    <scope>NUCLEOTIDE SEQUENCE [LARGE SCALE GENOMIC DNA]</scope>
    <source>
        <strain evidence="2 3">120-4 pot B 10/14</strain>
    </source>
</reference>
<accession>A0ABN7X952</accession>
<feature type="non-terminal residue" evidence="2">
    <location>
        <position position="1"/>
    </location>
</feature>
<evidence type="ECO:0000256" key="1">
    <source>
        <dbReference type="SAM" id="MobiDB-lite"/>
    </source>
</evidence>
<keyword evidence="3" id="KW-1185">Reference proteome</keyword>
<dbReference type="Proteomes" id="UP000789901">
    <property type="component" value="Unassembled WGS sequence"/>
</dbReference>
<feature type="region of interest" description="Disordered" evidence="1">
    <location>
        <begin position="26"/>
        <end position="48"/>
    </location>
</feature>
<evidence type="ECO:0000313" key="3">
    <source>
        <dbReference type="Proteomes" id="UP000789901"/>
    </source>
</evidence>